<reference evidence="3" key="3">
    <citation type="submission" date="2025-04" db="UniProtKB">
        <authorList>
            <consortium name="RefSeq"/>
        </authorList>
    </citation>
    <scope>IDENTIFICATION</scope>
    <source>
        <strain evidence="3">CBS 304.34</strain>
    </source>
</reference>
<reference evidence="3" key="2">
    <citation type="submission" date="2020-04" db="EMBL/GenBank/DDBJ databases">
        <authorList>
            <consortium name="NCBI Genome Project"/>
        </authorList>
    </citation>
    <scope>NUCLEOTIDE SEQUENCE</scope>
    <source>
        <strain evidence="3">CBS 304.34</strain>
    </source>
</reference>
<dbReference type="GeneID" id="54465903"/>
<dbReference type="Proteomes" id="UP000504636">
    <property type="component" value="Unplaced"/>
</dbReference>
<sequence length="175" mass="19645">MQSQIIVLDLETFCTDAVDDCASSPSEYLPEFRIAFCVKCRTALVCSGAVVNEFRDLPIARTAAEIGVLPGGSPSIPFLKPPLRDSSKWTVRKGALSGRYWKVNTPTEQRYHRIWGRCLCYVFRMSQLAKTLNDSTTELSSLVPTDVQISAMDRIWTLLLRLSPTPELTLELLIF</sequence>
<accession>A0A6A6Z2W1</accession>
<evidence type="ECO:0000313" key="3">
    <source>
        <dbReference type="RefSeq" id="XP_033582033.1"/>
    </source>
</evidence>
<name>A0A6A6Z2W1_9PEZI</name>
<evidence type="ECO:0000313" key="1">
    <source>
        <dbReference type="EMBL" id="KAF2815069.1"/>
    </source>
</evidence>
<keyword evidence="2" id="KW-1185">Reference proteome</keyword>
<gene>
    <name evidence="1 3" type="ORF">BDZ99DRAFT_515826</name>
</gene>
<reference evidence="1 3" key="1">
    <citation type="journal article" date="2020" name="Stud. Mycol.">
        <title>101 Dothideomycetes genomes: a test case for predicting lifestyles and emergence of pathogens.</title>
        <authorList>
            <person name="Haridas S."/>
            <person name="Albert R."/>
            <person name="Binder M."/>
            <person name="Bloem J."/>
            <person name="Labutti K."/>
            <person name="Salamov A."/>
            <person name="Andreopoulos B."/>
            <person name="Baker S."/>
            <person name="Barry K."/>
            <person name="Bills G."/>
            <person name="Bluhm B."/>
            <person name="Cannon C."/>
            <person name="Castanera R."/>
            <person name="Culley D."/>
            <person name="Daum C."/>
            <person name="Ezra D."/>
            <person name="Gonzalez J."/>
            <person name="Henrissat B."/>
            <person name="Kuo A."/>
            <person name="Liang C."/>
            <person name="Lipzen A."/>
            <person name="Lutzoni F."/>
            <person name="Magnuson J."/>
            <person name="Mondo S."/>
            <person name="Nolan M."/>
            <person name="Ohm R."/>
            <person name="Pangilinan J."/>
            <person name="Park H.-J."/>
            <person name="Ramirez L."/>
            <person name="Alfaro M."/>
            <person name="Sun H."/>
            <person name="Tritt A."/>
            <person name="Yoshinaga Y."/>
            <person name="Zwiers L.-H."/>
            <person name="Turgeon B."/>
            <person name="Goodwin S."/>
            <person name="Spatafora J."/>
            <person name="Crous P."/>
            <person name="Grigoriev I."/>
        </authorList>
    </citation>
    <scope>NUCLEOTIDE SEQUENCE</scope>
    <source>
        <strain evidence="1 3">CBS 304.34</strain>
    </source>
</reference>
<evidence type="ECO:0000313" key="2">
    <source>
        <dbReference type="Proteomes" id="UP000504636"/>
    </source>
</evidence>
<dbReference type="AlphaFoldDB" id="A0A6A6Z2W1"/>
<proteinExistence type="predicted"/>
<dbReference type="RefSeq" id="XP_033582033.1">
    <property type="nucleotide sequence ID" value="XM_033725010.1"/>
</dbReference>
<protein>
    <submittedName>
        <fullName evidence="1 3">Uncharacterized protein</fullName>
    </submittedName>
</protein>
<organism evidence="1">
    <name type="scientific">Mytilinidion resinicola</name>
    <dbReference type="NCBI Taxonomy" id="574789"/>
    <lineage>
        <taxon>Eukaryota</taxon>
        <taxon>Fungi</taxon>
        <taxon>Dikarya</taxon>
        <taxon>Ascomycota</taxon>
        <taxon>Pezizomycotina</taxon>
        <taxon>Dothideomycetes</taxon>
        <taxon>Pleosporomycetidae</taxon>
        <taxon>Mytilinidiales</taxon>
        <taxon>Mytilinidiaceae</taxon>
        <taxon>Mytilinidion</taxon>
    </lineage>
</organism>
<dbReference type="EMBL" id="MU003694">
    <property type="protein sequence ID" value="KAF2815069.1"/>
    <property type="molecule type" value="Genomic_DNA"/>
</dbReference>